<dbReference type="InParanoid" id="A0A0D0CYT3"/>
<dbReference type="AlphaFoldDB" id="A0A0D0CYT3"/>
<protein>
    <submittedName>
        <fullName evidence="2">Uncharacterized protein</fullName>
    </submittedName>
</protein>
<evidence type="ECO:0000313" key="2">
    <source>
        <dbReference type="EMBL" id="KIK76386.1"/>
    </source>
</evidence>
<reference evidence="2 3" key="1">
    <citation type="submission" date="2014-04" db="EMBL/GenBank/DDBJ databases">
        <authorList>
            <consortium name="DOE Joint Genome Institute"/>
            <person name="Kuo A."/>
            <person name="Kohler A."/>
            <person name="Jargeat P."/>
            <person name="Nagy L.G."/>
            <person name="Floudas D."/>
            <person name="Copeland A."/>
            <person name="Barry K.W."/>
            <person name="Cichocki N."/>
            <person name="Veneault-Fourrey C."/>
            <person name="LaButti K."/>
            <person name="Lindquist E.A."/>
            <person name="Lipzen A."/>
            <person name="Lundell T."/>
            <person name="Morin E."/>
            <person name="Murat C."/>
            <person name="Sun H."/>
            <person name="Tunlid A."/>
            <person name="Henrissat B."/>
            <person name="Grigoriev I.V."/>
            <person name="Hibbett D.S."/>
            <person name="Martin F."/>
            <person name="Nordberg H.P."/>
            <person name="Cantor M.N."/>
            <person name="Hua S.X."/>
        </authorList>
    </citation>
    <scope>NUCLEOTIDE SEQUENCE [LARGE SCALE GENOMIC DNA]</scope>
    <source>
        <strain evidence="2 3">Ve08.2h10</strain>
    </source>
</reference>
<feature type="region of interest" description="Disordered" evidence="1">
    <location>
        <begin position="55"/>
        <end position="85"/>
    </location>
</feature>
<gene>
    <name evidence="2" type="ORF">PAXRUDRAFT_781957</name>
</gene>
<dbReference type="HOGENOM" id="CLU_116838_0_0_1"/>
<name>A0A0D0CYT3_9AGAM</name>
<proteinExistence type="predicted"/>
<dbReference type="Proteomes" id="UP000054538">
    <property type="component" value="Unassembled WGS sequence"/>
</dbReference>
<reference evidence="3" key="2">
    <citation type="submission" date="2015-01" db="EMBL/GenBank/DDBJ databases">
        <title>Evolutionary Origins and Diversification of the Mycorrhizal Mutualists.</title>
        <authorList>
            <consortium name="DOE Joint Genome Institute"/>
            <consortium name="Mycorrhizal Genomics Consortium"/>
            <person name="Kohler A."/>
            <person name="Kuo A."/>
            <person name="Nagy L.G."/>
            <person name="Floudas D."/>
            <person name="Copeland A."/>
            <person name="Barry K.W."/>
            <person name="Cichocki N."/>
            <person name="Veneault-Fourrey C."/>
            <person name="LaButti K."/>
            <person name="Lindquist E.A."/>
            <person name="Lipzen A."/>
            <person name="Lundell T."/>
            <person name="Morin E."/>
            <person name="Murat C."/>
            <person name="Riley R."/>
            <person name="Ohm R."/>
            <person name="Sun H."/>
            <person name="Tunlid A."/>
            <person name="Henrissat B."/>
            <person name="Grigoriev I.V."/>
            <person name="Hibbett D.S."/>
            <person name="Martin F."/>
        </authorList>
    </citation>
    <scope>NUCLEOTIDE SEQUENCE [LARGE SCALE GENOMIC DNA]</scope>
    <source>
        <strain evidence="3">Ve08.2h10</strain>
    </source>
</reference>
<dbReference type="OrthoDB" id="2711082at2759"/>
<accession>A0A0D0CYT3</accession>
<organism evidence="2 3">
    <name type="scientific">Paxillus rubicundulus Ve08.2h10</name>
    <dbReference type="NCBI Taxonomy" id="930991"/>
    <lineage>
        <taxon>Eukaryota</taxon>
        <taxon>Fungi</taxon>
        <taxon>Dikarya</taxon>
        <taxon>Basidiomycota</taxon>
        <taxon>Agaricomycotina</taxon>
        <taxon>Agaricomycetes</taxon>
        <taxon>Agaricomycetidae</taxon>
        <taxon>Boletales</taxon>
        <taxon>Paxilineae</taxon>
        <taxon>Paxillaceae</taxon>
        <taxon>Paxillus</taxon>
    </lineage>
</organism>
<dbReference type="EMBL" id="KN827519">
    <property type="protein sequence ID" value="KIK76386.1"/>
    <property type="molecule type" value="Genomic_DNA"/>
</dbReference>
<evidence type="ECO:0000256" key="1">
    <source>
        <dbReference type="SAM" id="MobiDB-lite"/>
    </source>
</evidence>
<keyword evidence="3" id="KW-1185">Reference proteome</keyword>
<evidence type="ECO:0000313" key="3">
    <source>
        <dbReference type="Proteomes" id="UP000054538"/>
    </source>
</evidence>
<feature type="compositionally biased region" description="Polar residues" evidence="1">
    <location>
        <begin position="55"/>
        <end position="84"/>
    </location>
</feature>
<sequence>MDAIIDNNHNVSTLGDVIIMDINELHPAWKTYFIDVTPSEPGPLKLVLNLKAKQNTSKGKIDSTNPVNQTTSENSEPPTGSDPNITIRLQCISNPHKASLCPRTSMTTSTTHIQTPWTQRPWKKVVAKPV</sequence>